<sequence>MQLYVALDKRRLTNENVTLQQRIDTCLSKTCMDSIKLLTTISLSSFTVLLLYSAFLLL</sequence>
<keyword evidence="1" id="KW-1133">Transmembrane helix</keyword>
<keyword evidence="1" id="KW-0472">Membrane</keyword>
<dbReference type="EMBL" id="GBXM01035207">
    <property type="protein sequence ID" value="JAH73370.1"/>
    <property type="molecule type" value="Transcribed_RNA"/>
</dbReference>
<accession>A0A0E9V7F2</accession>
<protein>
    <submittedName>
        <fullName evidence="2">Uncharacterized protein</fullName>
    </submittedName>
</protein>
<reference evidence="2" key="1">
    <citation type="submission" date="2014-11" db="EMBL/GenBank/DDBJ databases">
        <authorList>
            <person name="Amaro Gonzalez C."/>
        </authorList>
    </citation>
    <scope>NUCLEOTIDE SEQUENCE</scope>
</reference>
<reference evidence="2" key="2">
    <citation type="journal article" date="2015" name="Fish Shellfish Immunol.">
        <title>Early steps in the European eel (Anguilla anguilla)-Vibrio vulnificus interaction in the gills: Role of the RtxA13 toxin.</title>
        <authorList>
            <person name="Callol A."/>
            <person name="Pajuelo D."/>
            <person name="Ebbesson L."/>
            <person name="Teles M."/>
            <person name="MacKenzie S."/>
            <person name="Amaro C."/>
        </authorList>
    </citation>
    <scope>NUCLEOTIDE SEQUENCE</scope>
</reference>
<name>A0A0E9V7F2_ANGAN</name>
<organism evidence="2">
    <name type="scientific">Anguilla anguilla</name>
    <name type="common">European freshwater eel</name>
    <name type="synonym">Muraena anguilla</name>
    <dbReference type="NCBI Taxonomy" id="7936"/>
    <lineage>
        <taxon>Eukaryota</taxon>
        <taxon>Metazoa</taxon>
        <taxon>Chordata</taxon>
        <taxon>Craniata</taxon>
        <taxon>Vertebrata</taxon>
        <taxon>Euteleostomi</taxon>
        <taxon>Actinopterygii</taxon>
        <taxon>Neopterygii</taxon>
        <taxon>Teleostei</taxon>
        <taxon>Anguilliformes</taxon>
        <taxon>Anguillidae</taxon>
        <taxon>Anguilla</taxon>
    </lineage>
</organism>
<evidence type="ECO:0000313" key="2">
    <source>
        <dbReference type="EMBL" id="JAH73370.1"/>
    </source>
</evidence>
<proteinExistence type="predicted"/>
<evidence type="ECO:0000256" key="1">
    <source>
        <dbReference type="SAM" id="Phobius"/>
    </source>
</evidence>
<keyword evidence="1" id="KW-0812">Transmembrane</keyword>
<feature type="transmembrane region" description="Helical" evidence="1">
    <location>
        <begin position="37"/>
        <end position="57"/>
    </location>
</feature>
<dbReference type="AlphaFoldDB" id="A0A0E9V7F2"/>